<dbReference type="SUPFAM" id="SSF53901">
    <property type="entry name" value="Thiolase-like"/>
    <property type="match status" value="2"/>
</dbReference>
<feature type="domain" description="Thiolase C-terminal" evidence="7">
    <location>
        <begin position="271"/>
        <end position="392"/>
    </location>
</feature>
<evidence type="ECO:0000259" key="7">
    <source>
        <dbReference type="Pfam" id="PF02803"/>
    </source>
</evidence>
<proteinExistence type="inferred from homology"/>
<accession>A0A1V9YV81</accession>
<dbReference type="Pfam" id="PF00108">
    <property type="entry name" value="Thiolase_N"/>
    <property type="match status" value="1"/>
</dbReference>
<organism evidence="8 9">
    <name type="scientific">Achlya hypogyna</name>
    <name type="common">Oomycete</name>
    <name type="synonym">Protoachlya hypogyna</name>
    <dbReference type="NCBI Taxonomy" id="1202772"/>
    <lineage>
        <taxon>Eukaryota</taxon>
        <taxon>Sar</taxon>
        <taxon>Stramenopiles</taxon>
        <taxon>Oomycota</taxon>
        <taxon>Saprolegniomycetes</taxon>
        <taxon>Saprolegniales</taxon>
        <taxon>Achlyaceae</taxon>
        <taxon>Achlya</taxon>
    </lineage>
</organism>
<dbReference type="EMBL" id="JNBR01000755">
    <property type="protein sequence ID" value="OQR89699.1"/>
    <property type="molecule type" value="Genomic_DNA"/>
</dbReference>
<dbReference type="InterPro" id="IPR020613">
    <property type="entry name" value="Thiolase_CS"/>
</dbReference>
<gene>
    <name evidence="8" type="ORF">ACHHYP_06108</name>
</gene>
<keyword evidence="9" id="KW-1185">Reference proteome</keyword>
<dbReference type="STRING" id="1202772.A0A1V9YV81"/>
<evidence type="ECO:0000256" key="3">
    <source>
        <dbReference type="ARBA" id="ARBA00023315"/>
    </source>
</evidence>
<feature type="active site" description="Proton acceptor" evidence="4">
    <location>
        <position position="380"/>
    </location>
</feature>
<dbReference type="NCBIfam" id="TIGR01930">
    <property type="entry name" value="AcCoA-C-Actrans"/>
    <property type="match status" value="1"/>
</dbReference>
<dbReference type="AlphaFoldDB" id="A0A1V9YV81"/>
<dbReference type="PROSITE" id="PS00099">
    <property type="entry name" value="THIOLASE_3"/>
    <property type="match status" value="1"/>
</dbReference>
<evidence type="ECO:0000256" key="5">
    <source>
        <dbReference type="RuleBase" id="RU003557"/>
    </source>
</evidence>
<feature type="active site" description="Acyl-thioester intermediate" evidence="4">
    <location>
        <position position="89"/>
    </location>
</feature>
<evidence type="ECO:0000259" key="6">
    <source>
        <dbReference type="Pfam" id="PF00108"/>
    </source>
</evidence>
<dbReference type="PANTHER" id="PTHR18919:SF107">
    <property type="entry name" value="ACETYL-COA ACETYLTRANSFERASE, CYTOSOLIC"/>
    <property type="match status" value="1"/>
</dbReference>
<evidence type="ECO:0000313" key="9">
    <source>
        <dbReference type="Proteomes" id="UP000243579"/>
    </source>
</evidence>
<keyword evidence="2 5" id="KW-0808">Transferase</keyword>
<dbReference type="PROSITE" id="PS00098">
    <property type="entry name" value="THIOLASE_1"/>
    <property type="match status" value="1"/>
</dbReference>
<dbReference type="InterPro" id="IPR002155">
    <property type="entry name" value="Thiolase"/>
</dbReference>
<dbReference type="InterPro" id="IPR020610">
    <property type="entry name" value="Thiolase_AS"/>
</dbReference>
<keyword evidence="3 5" id="KW-0012">Acyltransferase</keyword>
<comment type="caution">
    <text evidence="8">The sequence shown here is derived from an EMBL/GenBank/DDBJ whole genome shotgun (WGS) entry which is preliminary data.</text>
</comment>
<dbReference type="Proteomes" id="UP000243579">
    <property type="component" value="Unassembled WGS sequence"/>
</dbReference>
<dbReference type="CDD" id="cd00751">
    <property type="entry name" value="thiolase"/>
    <property type="match status" value="1"/>
</dbReference>
<dbReference type="Pfam" id="PF02803">
    <property type="entry name" value="Thiolase_C"/>
    <property type="match status" value="1"/>
</dbReference>
<dbReference type="PIRSF" id="PIRSF000429">
    <property type="entry name" value="Ac-CoA_Ac_transf"/>
    <property type="match status" value="1"/>
</dbReference>
<feature type="active site" description="Proton acceptor" evidence="4">
    <location>
        <position position="350"/>
    </location>
</feature>
<dbReference type="PROSITE" id="PS00737">
    <property type="entry name" value="THIOLASE_2"/>
    <property type="match status" value="1"/>
</dbReference>
<evidence type="ECO:0000256" key="2">
    <source>
        <dbReference type="ARBA" id="ARBA00022679"/>
    </source>
</evidence>
<reference evidence="8 9" key="1">
    <citation type="journal article" date="2014" name="Genome Biol. Evol.">
        <title>The secreted proteins of Achlya hypogyna and Thraustotheca clavata identify the ancestral oomycete secretome and reveal gene acquisitions by horizontal gene transfer.</title>
        <authorList>
            <person name="Misner I."/>
            <person name="Blouin N."/>
            <person name="Leonard G."/>
            <person name="Richards T.A."/>
            <person name="Lane C.E."/>
        </authorList>
    </citation>
    <scope>NUCLEOTIDE SEQUENCE [LARGE SCALE GENOMIC DNA]</scope>
    <source>
        <strain evidence="8 9">ATCC 48635</strain>
    </source>
</reference>
<dbReference type="PANTHER" id="PTHR18919">
    <property type="entry name" value="ACETYL-COA C-ACYLTRANSFERASE"/>
    <property type="match status" value="1"/>
</dbReference>
<dbReference type="Gene3D" id="3.40.47.10">
    <property type="match status" value="2"/>
</dbReference>
<dbReference type="InterPro" id="IPR016039">
    <property type="entry name" value="Thiolase-like"/>
</dbReference>
<sequence length="395" mass="40918">MTNVFVVAAKRTPFGAFGGKFKSISATDLCAHATKAALQSANLDPKLVDTVIVGNVAQTSKDAAYIARHVQLKAGMSIEKPALTINRLCGSGFQTLVNGVQEIKLGEASIAVCGGAENMSQAPLVAYGDKARFGVGLGAGLNLEDSLWSALTDSYAKCAMGITAENLGAKFDITREQCDEFALRSQTLWAKANEAGVFKDEMAPLEVKVKGKMELVDTDEHPRGTTLEKLAKLKPVFKENGLVSAGNASGISDGAGSVVLASEEAVKKYGLKPLARVVSYGVVGVDPSIMGIGPVPAIEQALARANLKLSDIGLIEINEAFAAQYLSCIKALGADPEKSNVNGGAIALGHPLGASGSRIMAHLTHALPRTGNKYGIGAACIGGGQGIAIILENVQ</sequence>
<dbReference type="InterPro" id="IPR020616">
    <property type="entry name" value="Thiolase_N"/>
</dbReference>
<protein>
    <submittedName>
        <fullName evidence="8">3-ketoacyl-CoA thiolase, mitochondrial</fullName>
    </submittedName>
</protein>
<dbReference type="GO" id="GO:0005739">
    <property type="term" value="C:mitochondrion"/>
    <property type="evidence" value="ECO:0007669"/>
    <property type="project" value="TreeGrafter"/>
</dbReference>
<evidence type="ECO:0000256" key="1">
    <source>
        <dbReference type="ARBA" id="ARBA00010982"/>
    </source>
</evidence>
<dbReference type="OrthoDB" id="5404651at2759"/>
<comment type="similarity">
    <text evidence="1 5">Belongs to the thiolase-like superfamily. Thiolase family.</text>
</comment>
<name>A0A1V9YV81_ACHHY</name>
<dbReference type="InterPro" id="IPR020617">
    <property type="entry name" value="Thiolase_C"/>
</dbReference>
<feature type="domain" description="Thiolase N-terminal" evidence="6">
    <location>
        <begin position="4"/>
        <end position="264"/>
    </location>
</feature>
<evidence type="ECO:0000313" key="8">
    <source>
        <dbReference type="EMBL" id="OQR89699.1"/>
    </source>
</evidence>
<dbReference type="FunFam" id="3.40.47.10:FF:000010">
    <property type="entry name" value="Acetyl-CoA acetyltransferase (Thiolase)"/>
    <property type="match status" value="1"/>
</dbReference>
<dbReference type="GO" id="GO:0006635">
    <property type="term" value="P:fatty acid beta-oxidation"/>
    <property type="evidence" value="ECO:0007669"/>
    <property type="project" value="TreeGrafter"/>
</dbReference>
<dbReference type="GO" id="GO:0003985">
    <property type="term" value="F:acetyl-CoA C-acetyltransferase activity"/>
    <property type="evidence" value="ECO:0007669"/>
    <property type="project" value="TreeGrafter"/>
</dbReference>
<evidence type="ECO:0000256" key="4">
    <source>
        <dbReference type="PIRSR" id="PIRSR000429-1"/>
    </source>
</evidence>
<dbReference type="InterPro" id="IPR020615">
    <property type="entry name" value="Thiolase_acyl_enz_int_AS"/>
</dbReference>